<dbReference type="Pfam" id="PF23451">
    <property type="entry name" value="Zn_ribbon_PaaD"/>
    <property type="match status" value="1"/>
</dbReference>
<feature type="domain" description="MIP18 family-like" evidence="1">
    <location>
        <begin position="16"/>
        <end position="77"/>
    </location>
</feature>
<proteinExistence type="predicted"/>
<dbReference type="eggNOG" id="COG2151">
    <property type="taxonomic scope" value="Bacteria"/>
</dbReference>
<dbReference type="HOGENOM" id="CLU_082133_0_0_6"/>
<dbReference type="InterPro" id="IPR034904">
    <property type="entry name" value="FSCA_dom_sf"/>
</dbReference>
<dbReference type="InterPro" id="IPR056572">
    <property type="entry name" value="Zn_ribbon_PaaD"/>
</dbReference>
<dbReference type="InterPro" id="IPR002744">
    <property type="entry name" value="MIP18-like"/>
</dbReference>
<reference evidence="3 4" key="1">
    <citation type="submission" date="2006-02" db="EMBL/GenBank/DDBJ databases">
        <authorList>
            <person name="Waterbury J."/>
            <person name="Ferriera S."/>
            <person name="Johnson J."/>
            <person name="Kravitz S."/>
            <person name="Halpern A."/>
            <person name="Remington K."/>
            <person name="Beeson K."/>
            <person name="Tran B."/>
            <person name="Rogers Y.-H."/>
            <person name="Friedman R."/>
            <person name="Venter J.C."/>
        </authorList>
    </citation>
    <scope>NUCLEOTIDE SEQUENCE [LARGE SCALE GENOMIC DNA]</scope>
    <source>
        <strain evidence="3 4">Nb-231</strain>
    </source>
</reference>
<dbReference type="PANTHER" id="PTHR42831">
    <property type="entry name" value="FE-S PROTEIN MATURATION AUXILIARY FACTOR YITW"/>
    <property type="match status" value="1"/>
</dbReference>
<comment type="caution">
    <text evidence="3">The sequence shown here is derived from an EMBL/GenBank/DDBJ whole genome shotgun (WGS) entry which is preliminary data.</text>
</comment>
<evidence type="ECO:0000259" key="2">
    <source>
        <dbReference type="Pfam" id="PF23451"/>
    </source>
</evidence>
<dbReference type="Gene3D" id="3.30.300.130">
    <property type="entry name" value="Fe-S cluster assembly (FSCA)"/>
    <property type="match status" value="1"/>
</dbReference>
<dbReference type="AlphaFoldDB" id="A4BNV9"/>
<dbReference type="OrthoDB" id="3684942at2"/>
<keyword evidence="4" id="KW-1185">Reference proteome</keyword>
<evidence type="ECO:0000313" key="3">
    <source>
        <dbReference type="EMBL" id="EAR22908.1"/>
    </source>
</evidence>
<dbReference type="InterPro" id="IPR052339">
    <property type="entry name" value="Fe-S_Maturation_MIP18"/>
</dbReference>
<dbReference type="Pfam" id="PF01883">
    <property type="entry name" value="FeS_assembly_P"/>
    <property type="match status" value="1"/>
</dbReference>
<evidence type="ECO:0000313" key="4">
    <source>
        <dbReference type="Proteomes" id="UP000003374"/>
    </source>
</evidence>
<dbReference type="NCBIfam" id="TIGR02159">
    <property type="entry name" value="PA_CoA_Oxy4"/>
    <property type="match status" value="1"/>
</dbReference>
<gene>
    <name evidence="3" type="ORF">NB231_10658</name>
</gene>
<dbReference type="PANTHER" id="PTHR42831:SF3">
    <property type="entry name" value="1,2-PHENYLACETYL-COA EPOXIDASE, SUBUNIT D-RELATED"/>
    <property type="match status" value="1"/>
</dbReference>
<evidence type="ECO:0000259" key="1">
    <source>
        <dbReference type="Pfam" id="PF01883"/>
    </source>
</evidence>
<sequence>MPTGDGSQPSQKVTPARVHAWLETVTDPQIPVLSIAELGILREVQCRAGETVVVITPTYSGCPAMQTIEQAIAAQLRRHGVTAFHIRTRLAPPWSSDWITATGRRKLLEYGIAPPVRAGGCGPAGVDNQPFVACPQCGSTQTARISEFGSTACKALYRCEDCLEPFDYFKCI</sequence>
<dbReference type="EMBL" id="AAOF01000002">
    <property type="protein sequence ID" value="EAR22908.1"/>
    <property type="molecule type" value="Genomic_DNA"/>
</dbReference>
<accession>A4BNV9</accession>
<protein>
    <submittedName>
        <fullName evidence="3">Probable phenylacetic acid degradation protein</fullName>
    </submittedName>
</protein>
<name>A4BNV9_9GAMM</name>
<dbReference type="RefSeq" id="WP_005002373.1">
    <property type="nucleotide sequence ID" value="NZ_CH672427.1"/>
</dbReference>
<dbReference type="STRING" id="314278.NB231_10658"/>
<dbReference type="Proteomes" id="UP000003374">
    <property type="component" value="Unassembled WGS sequence"/>
</dbReference>
<feature type="domain" description="PaaD zinc beta ribbon" evidence="2">
    <location>
        <begin position="128"/>
        <end position="170"/>
    </location>
</feature>
<organism evidence="3 4">
    <name type="scientific">Nitrococcus mobilis Nb-231</name>
    <dbReference type="NCBI Taxonomy" id="314278"/>
    <lineage>
        <taxon>Bacteria</taxon>
        <taxon>Pseudomonadati</taxon>
        <taxon>Pseudomonadota</taxon>
        <taxon>Gammaproteobacteria</taxon>
        <taxon>Chromatiales</taxon>
        <taxon>Ectothiorhodospiraceae</taxon>
        <taxon>Nitrococcus</taxon>
    </lineage>
</organism>
<dbReference type="SUPFAM" id="SSF117916">
    <property type="entry name" value="Fe-S cluster assembly (FSCA) domain-like"/>
    <property type="match status" value="1"/>
</dbReference>
<dbReference type="InterPro" id="IPR011883">
    <property type="entry name" value="PaaD-like"/>
</dbReference>